<evidence type="ECO:0000259" key="5">
    <source>
        <dbReference type="PROSITE" id="PS50900"/>
    </source>
</evidence>
<feature type="domain" description="PLAC" evidence="5">
    <location>
        <begin position="178"/>
        <end position="215"/>
    </location>
</feature>
<dbReference type="InterPro" id="IPR036383">
    <property type="entry name" value="TSP1_rpt_sf"/>
</dbReference>
<dbReference type="Pfam" id="PF08686">
    <property type="entry name" value="PLAC"/>
    <property type="match status" value="1"/>
</dbReference>
<name>R7V6A0_CAPTE</name>
<dbReference type="GO" id="GO:0005576">
    <property type="term" value="C:extracellular region"/>
    <property type="evidence" value="ECO:0007669"/>
    <property type="project" value="UniProtKB-SubCell"/>
</dbReference>
<reference evidence="6 8" key="2">
    <citation type="journal article" date="2013" name="Nature">
        <title>Insights into bilaterian evolution from three spiralian genomes.</title>
        <authorList>
            <person name="Simakov O."/>
            <person name="Marletaz F."/>
            <person name="Cho S.J."/>
            <person name="Edsinger-Gonzales E."/>
            <person name="Havlak P."/>
            <person name="Hellsten U."/>
            <person name="Kuo D.H."/>
            <person name="Larsson T."/>
            <person name="Lv J."/>
            <person name="Arendt D."/>
            <person name="Savage R."/>
            <person name="Osoegawa K."/>
            <person name="de Jong P."/>
            <person name="Grimwood J."/>
            <person name="Chapman J.A."/>
            <person name="Shapiro H."/>
            <person name="Aerts A."/>
            <person name="Otillar R.P."/>
            <person name="Terry A.Y."/>
            <person name="Boore J.L."/>
            <person name="Grigoriev I.V."/>
            <person name="Lindberg D.R."/>
            <person name="Seaver E.C."/>
            <person name="Weisblat D.A."/>
            <person name="Putnam N.H."/>
            <person name="Rokhsar D.S."/>
        </authorList>
    </citation>
    <scope>NUCLEOTIDE SEQUENCE</scope>
    <source>
        <strain evidence="6 8">I ESC-2004</strain>
    </source>
</reference>
<evidence type="ECO:0000256" key="2">
    <source>
        <dbReference type="ARBA" id="ARBA00022525"/>
    </source>
</evidence>
<evidence type="ECO:0000313" key="6">
    <source>
        <dbReference type="EMBL" id="ELU14388.1"/>
    </source>
</evidence>
<dbReference type="EnsemblMetazoa" id="CapteT122609">
    <property type="protein sequence ID" value="CapteP122609"/>
    <property type="gene ID" value="CapteG122609"/>
</dbReference>
<dbReference type="PANTHER" id="PTHR13723:SF281">
    <property type="entry name" value="PAPILIN"/>
    <property type="match status" value="1"/>
</dbReference>
<dbReference type="InterPro" id="IPR010909">
    <property type="entry name" value="PLAC"/>
</dbReference>
<dbReference type="InterPro" id="IPR050439">
    <property type="entry name" value="ADAMTS_ADAMTS-like"/>
</dbReference>
<accession>R7V6A0</accession>
<protein>
    <recommendedName>
        <fullName evidence="5">PLAC domain-containing protein</fullName>
    </recommendedName>
</protein>
<keyword evidence="2" id="KW-0964">Secreted</keyword>
<dbReference type="Proteomes" id="UP000014760">
    <property type="component" value="Unassembled WGS sequence"/>
</dbReference>
<dbReference type="HOGENOM" id="CLU_1212380_0_0_1"/>
<dbReference type="STRING" id="283909.R7V6A0"/>
<feature type="non-terminal residue" evidence="6">
    <location>
        <position position="1"/>
    </location>
</feature>
<dbReference type="Gene3D" id="2.20.100.10">
    <property type="entry name" value="Thrombospondin type-1 (TSP1) repeat"/>
    <property type="match status" value="1"/>
</dbReference>
<dbReference type="PROSITE" id="PS50900">
    <property type="entry name" value="PLAC"/>
    <property type="match status" value="1"/>
</dbReference>
<dbReference type="EMBL" id="KB294550">
    <property type="protein sequence ID" value="ELU14388.1"/>
    <property type="molecule type" value="Genomic_DNA"/>
</dbReference>
<gene>
    <name evidence="6" type="ORF">CAPTEDRAFT_122609</name>
</gene>
<dbReference type="PANTHER" id="PTHR13723">
    <property type="entry name" value="ADAMTS A DISINTEGRIN AND METALLOPROTEASE WITH THROMBOSPONDIN MOTIFS PROTEASE"/>
    <property type="match status" value="1"/>
</dbReference>
<evidence type="ECO:0000256" key="3">
    <source>
        <dbReference type="ARBA" id="ARBA00022729"/>
    </source>
</evidence>
<dbReference type="GO" id="GO:0004222">
    <property type="term" value="F:metalloendopeptidase activity"/>
    <property type="evidence" value="ECO:0007669"/>
    <property type="project" value="TreeGrafter"/>
</dbReference>
<organism evidence="6">
    <name type="scientific">Capitella teleta</name>
    <name type="common">Polychaete worm</name>
    <dbReference type="NCBI Taxonomy" id="283909"/>
    <lineage>
        <taxon>Eukaryota</taxon>
        <taxon>Metazoa</taxon>
        <taxon>Spiralia</taxon>
        <taxon>Lophotrochozoa</taxon>
        <taxon>Annelida</taxon>
        <taxon>Polychaeta</taxon>
        <taxon>Sedentaria</taxon>
        <taxon>Scolecida</taxon>
        <taxon>Capitellidae</taxon>
        <taxon>Capitella</taxon>
    </lineage>
</organism>
<sequence>RWIFSLWHRCSASCGAGVMARSVHCVMMEETGKFLKVADEKCSTRRPQETRECQTQKCPSWVVRDWSECSSSLCVRHHVGTKKRNVVCVAGNGTSMPSELCDVQKKPSHKRECEQMECVATWKTTDWTQCFPLCAPRGFKSRALKCVWIRNKEPAGAACQGRRRPVVRKPCRRKPCNLRQVCHDSSKYCSLLPIMKMCRFKQYQEKCCKSCSTPLARYKDQRKRLYWLL</sequence>
<dbReference type="GO" id="GO:0006508">
    <property type="term" value="P:proteolysis"/>
    <property type="evidence" value="ECO:0007669"/>
    <property type="project" value="TreeGrafter"/>
</dbReference>
<evidence type="ECO:0000256" key="1">
    <source>
        <dbReference type="ARBA" id="ARBA00004613"/>
    </source>
</evidence>
<reference evidence="7" key="3">
    <citation type="submission" date="2015-06" db="UniProtKB">
        <authorList>
            <consortium name="EnsemblMetazoa"/>
        </authorList>
    </citation>
    <scope>IDENTIFICATION</scope>
</reference>
<dbReference type="SUPFAM" id="SSF82895">
    <property type="entry name" value="TSP-1 type 1 repeat"/>
    <property type="match status" value="1"/>
</dbReference>
<keyword evidence="8" id="KW-1185">Reference proteome</keyword>
<keyword evidence="4" id="KW-0677">Repeat</keyword>
<dbReference type="GO" id="GO:0030198">
    <property type="term" value="P:extracellular matrix organization"/>
    <property type="evidence" value="ECO:0007669"/>
    <property type="project" value="TreeGrafter"/>
</dbReference>
<dbReference type="OrthoDB" id="5948003at2759"/>
<evidence type="ECO:0000313" key="7">
    <source>
        <dbReference type="EnsemblMetazoa" id="CapteP122609"/>
    </source>
</evidence>
<dbReference type="InterPro" id="IPR000884">
    <property type="entry name" value="TSP1_rpt"/>
</dbReference>
<dbReference type="AlphaFoldDB" id="R7V6A0"/>
<comment type="subcellular location">
    <subcellularLocation>
        <location evidence="1">Secreted</location>
    </subcellularLocation>
</comment>
<reference evidence="8" key="1">
    <citation type="submission" date="2012-12" db="EMBL/GenBank/DDBJ databases">
        <authorList>
            <person name="Hellsten U."/>
            <person name="Grimwood J."/>
            <person name="Chapman J.A."/>
            <person name="Shapiro H."/>
            <person name="Aerts A."/>
            <person name="Otillar R.P."/>
            <person name="Terry A.Y."/>
            <person name="Boore J.L."/>
            <person name="Simakov O."/>
            <person name="Marletaz F."/>
            <person name="Cho S.-J."/>
            <person name="Edsinger-Gonzales E."/>
            <person name="Havlak P."/>
            <person name="Kuo D.-H."/>
            <person name="Larsson T."/>
            <person name="Lv J."/>
            <person name="Arendt D."/>
            <person name="Savage R."/>
            <person name="Osoegawa K."/>
            <person name="de Jong P."/>
            <person name="Lindberg D.R."/>
            <person name="Seaver E.C."/>
            <person name="Weisblat D.A."/>
            <person name="Putnam N.H."/>
            <person name="Grigoriev I.V."/>
            <person name="Rokhsar D.S."/>
        </authorList>
    </citation>
    <scope>NUCLEOTIDE SEQUENCE</scope>
    <source>
        <strain evidence="8">I ESC-2004</strain>
    </source>
</reference>
<evidence type="ECO:0000313" key="8">
    <source>
        <dbReference type="Proteomes" id="UP000014760"/>
    </source>
</evidence>
<evidence type="ECO:0000256" key="4">
    <source>
        <dbReference type="ARBA" id="ARBA00022737"/>
    </source>
</evidence>
<dbReference type="OMA" id="VICERSH"/>
<dbReference type="PROSITE" id="PS50092">
    <property type="entry name" value="TSP1"/>
    <property type="match status" value="1"/>
</dbReference>
<dbReference type="SMART" id="SM00209">
    <property type="entry name" value="TSP1"/>
    <property type="match status" value="2"/>
</dbReference>
<keyword evidence="3" id="KW-0732">Signal</keyword>
<dbReference type="Pfam" id="PF19030">
    <property type="entry name" value="TSP1_ADAMTS"/>
    <property type="match status" value="3"/>
</dbReference>
<dbReference type="GO" id="GO:0031012">
    <property type="term" value="C:extracellular matrix"/>
    <property type="evidence" value="ECO:0007669"/>
    <property type="project" value="TreeGrafter"/>
</dbReference>
<dbReference type="EMBL" id="AMQN01004868">
    <property type="status" value="NOT_ANNOTATED_CDS"/>
    <property type="molecule type" value="Genomic_DNA"/>
</dbReference>
<proteinExistence type="predicted"/>